<evidence type="ECO:0000313" key="6">
    <source>
        <dbReference type="EMBL" id="GIG54165.1"/>
    </source>
</evidence>
<proteinExistence type="inferred from homology"/>
<dbReference type="SUPFAM" id="SSF51230">
    <property type="entry name" value="Single hybrid motif"/>
    <property type="match status" value="1"/>
</dbReference>
<comment type="caution">
    <text evidence="6">The sequence shown here is derived from an EMBL/GenBank/DDBJ whole genome shotgun (WGS) entry which is preliminary data.</text>
</comment>
<dbReference type="PANTHER" id="PTHR11715:SF3">
    <property type="entry name" value="GLYCINE CLEAVAGE SYSTEM H PROTEIN-RELATED"/>
    <property type="match status" value="1"/>
</dbReference>
<dbReference type="InterPro" id="IPR002930">
    <property type="entry name" value="GCV_H"/>
</dbReference>
<dbReference type="Gene3D" id="2.40.50.100">
    <property type="match status" value="1"/>
</dbReference>
<dbReference type="HAMAP" id="MF_00272">
    <property type="entry name" value="GcvH"/>
    <property type="match status" value="1"/>
</dbReference>
<comment type="function">
    <text evidence="3">The glycine cleavage system catalyzes the degradation of glycine. The H protein shuttles the methylamine group of glycine from the P protein to the T protein.</text>
</comment>
<comment type="cofactor">
    <cofactor evidence="3">
        <name>(R)-lipoate</name>
        <dbReference type="ChEBI" id="CHEBI:83088"/>
    </cofactor>
    <text evidence="3">Binds 1 lipoyl cofactor covalently.</text>
</comment>
<feature type="modified residue" description="N6-lipoyllysine" evidence="3 4">
    <location>
        <position position="67"/>
    </location>
</feature>
<dbReference type="GO" id="GO:0019464">
    <property type="term" value="P:glycine decarboxylation via glycine cleavage system"/>
    <property type="evidence" value="ECO:0007669"/>
    <property type="project" value="UniProtKB-UniRule"/>
</dbReference>
<dbReference type="AlphaFoldDB" id="A0A919Q0Q0"/>
<comment type="similarity">
    <text evidence="1 3">Belongs to the GcvH family.</text>
</comment>
<dbReference type="InterPro" id="IPR011053">
    <property type="entry name" value="Single_hybrid_motif"/>
</dbReference>
<dbReference type="RefSeq" id="WP_203653668.1">
    <property type="nucleotide sequence ID" value="NZ_BONR01000001.1"/>
</dbReference>
<protein>
    <recommendedName>
        <fullName evidence="3">Glycine cleavage system H protein</fullName>
    </recommendedName>
</protein>
<name>A0A919Q0Q0_9MICO</name>
<dbReference type="Proteomes" id="UP000652354">
    <property type="component" value="Unassembled WGS sequence"/>
</dbReference>
<dbReference type="InterPro" id="IPR003016">
    <property type="entry name" value="2-oxoA_DH_lipoyl-BS"/>
</dbReference>
<dbReference type="InterPro" id="IPR017453">
    <property type="entry name" value="GCV_H_sub"/>
</dbReference>
<comment type="subunit">
    <text evidence="3">The glycine cleavage system is composed of four proteins: P, T, L and H.</text>
</comment>
<evidence type="ECO:0000256" key="4">
    <source>
        <dbReference type="PIRSR" id="PIRSR617453-50"/>
    </source>
</evidence>
<dbReference type="GO" id="GO:0005829">
    <property type="term" value="C:cytosol"/>
    <property type="evidence" value="ECO:0007669"/>
    <property type="project" value="TreeGrafter"/>
</dbReference>
<dbReference type="GO" id="GO:0009249">
    <property type="term" value="P:protein lipoylation"/>
    <property type="evidence" value="ECO:0007669"/>
    <property type="project" value="TreeGrafter"/>
</dbReference>
<dbReference type="NCBIfam" id="TIGR00527">
    <property type="entry name" value="gcvH"/>
    <property type="match status" value="1"/>
</dbReference>
<feature type="domain" description="Lipoyl-binding" evidence="5">
    <location>
        <begin position="26"/>
        <end position="108"/>
    </location>
</feature>
<accession>A0A919Q0Q0</accession>
<evidence type="ECO:0000259" key="5">
    <source>
        <dbReference type="PROSITE" id="PS50968"/>
    </source>
</evidence>
<dbReference type="CDD" id="cd06848">
    <property type="entry name" value="GCS_H"/>
    <property type="match status" value="1"/>
</dbReference>
<dbReference type="InterPro" id="IPR033753">
    <property type="entry name" value="GCV_H/Fam206"/>
</dbReference>
<dbReference type="GO" id="GO:0005960">
    <property type="term" value="C:glycine cleavage complex"/>
    <property type="evidence" value="ECO:0007669"/>
    <property type="project" value="InterPro"/>
</dbReference>
<dbReference type="InterPro" id="IPR000089">
    <property type="entry name" value="Biotin_lipoyl"/>
</dbReference>
<evidence type="ECO:0000313" key="7">
    <source>
        <dbReference type="Proteomes" id="UP000652354"/>
    </source>
</evidence>
<gene>
    <name evidence="3 6" type="primary">gcvH</name>
    <name evidence="6" type="ORF">Dac01nite_09170</name>
</gene>
<dbReference type="Pfam" id="PF01597">
    <property type="entry name" value="GCV_H"/>
    <property type="match status" value="1"/>
</dbReference>
<evidence type="ECO:0000256" key="3">
    <source>
        <dbReference type="HAMAP-Rule" id="MF_00272"/>
    </source>
</evidence>
<keyword evidence="2 3" id="KW-0450">Lipoyl</keyword>
<organism evidence="6 7">
    <name type="scientific">Demequina activiva</name>
    <dbReference type="NCBI Taxonomy" id="1582364"/>
    <lineage>
        <taxon>Bacteria</taxon>
        <taxon>Bacillati</taxon>
        <taxon>Actinomycetota</taxon>
        <taxon>Actinomycetes</taxon>
        <taxon>Micrococcales</taxon>
        <taxon>Demequinaceae</taxon>
        <taxon>Demequina</taxon>
    </lineage>
</organism>
<dbReference type="PROSITE" id="PS00189">
    <property type="entry name" value="LIPOYL"/>
    <property type="match status" value="1"/>
</dbReference>
<keyword evidence="7" id="KW-1185">Reference proteome</keyword>
<dbReference type="PROSITE" id="PS50968">
    <property type="entry name" value="BIOTINYL_LIPOYL"/>
    <property type="match status" value="1"/>
</dbReference>
<sequence>MTSIPEELKYSKEHEWVQGDPVSGSVVTVGITAHAADALGDVVFVEAPVLGSQVNAGSVCGELESTKAVSELYSPVTGTVTEVNADLESAPEAINADAYGSGWIFKVELTEDAGELLDAAGYAAVTE</sequence>
<dbReference type="PANTHER" id="PTHR11715">
    <property type="entry name" value="GLYCINE CLEAVAGE SYSTEM H PROTEIN"/>
    <property type="match status" value="1"/>
</dbReference>
<reference evidence="6" key="1">
    <citation type="submission" date="2021-01" db="EMBL/GenBank/DDBJ databases">
        <title>Whole genome shotgun sequence of Demequina activiva NBRC 110675.</title>
        <authorList>
            <person name="Komaki H."/>
            <person name="Tamura T."/>
        </authorList>
    </citation>
    <scope>NUCLEOTIDE SEQUENCE</scope>
    <source>
        <strain evidence="6">NBRC 110675</strain>
    </source>
</reference>
<evidence type="ECO:0000256" key="2">
    <source>
        <dbReference type="ARBA" id="ARBA00022823"/>
    </source>
</evidence>
<dbReference type="NCBIfam" id="NF002270">
    <property type="entry name" value="PRK01202.1"/>
    <property type="match status" value="1"/>
</dbReference>
<dbReference type="EMBL" id="BONR01000001">
    <property type="protein sequence ID" value="GIG54165.1"/>
    <property type="molecule type" value="Genomic_DNA"/>
</dbReference>
<evidence type="ECO:0000256" key="1">
    <source>
        <dbReference type="ARBA" id="ARBA00009249"/>
    </source>
</evidence>